<keyword evidence="6" id="KW-0028">Amino-acid biosynthesis</keyword>
<keyword evidence="5" id="KW-0004">4Fe-4S</keyword>
<keyword evidence="10" id="KW-0408">Iron</keyword>
<evidence type="ECO:0000256" key="1">
    <source>
        <dbReference type="ARBA" id="ARBA00001966"/>
    </source>
</evidence>
<name>A0A5C8ZZD3_9GAMM</name>
<evidence type="ECO:0000313" key="20">
    <source>
        <dbReference type="EMBL" id="TXS92581.1"/>
    </source>
</evidence>
<dbReference type="PANTHER" id="PTHR42783:SF3">
    <property type="entry name" value="GLUTAMATE SYNTHASE [NADPH] SMALL CHAIN-RELATED"/>
    <property type="match status" value="1"/>
</dbReference>
<comment type="cofactor">
    <cofactor evidence="1">
        <name>[4Fe-4S] cluster</name>
        <dbReference type="ChEBI" id="CHEBI:49883"/>
    </cofactor>
</comment>
<accession>A0A5C8ZZD3</accession>
<dbReference type="EC" id="1.4.1.13" evidence="4"/>
<dbReference type="Pfam" id="PF07992">
    <property type="entry name" value="Pyr_redox_2"/>
    <property type="match status" value="1"/>
</dbReference>
<dbReference type="SUPFAM" id="SSF51971">
    <property type="entry name" value="Nucleotide-binding domain"/>
    <property type="match status" value="1"/>
</dbReference>
<proteinExistence type="predicted"/>
<dbReference type="Gene3D" id="1.10.1060.10">
    <property type="entry name" value="Alpha-helical ferredoxin"/>
    <property type="match status" value="1"/>
</dbReference>
<evidence type="ECO:0000256" key="12">
    <source>
        <dbReference type="ARBA" id="ARBA00023164"/>
    </source>
</evidence>
<evidence type="ECO:0000259" key="18">
    <source>
        <dbReference type="Pfam" id="PF07992"/>
    </source>
</evidence>
<dbReference type="InterPro" id="IPR006006">
    <property type="entry name" value="GltD-like"/>
</dbReference>
<dbReference type="SUPFAM" id="SSF46548">
    <property type="entry name" value="alpha-helical ferredoxin"/>
    <property type="match status" value="1"/>
</dbReference>
<keyword evidence="8" id="KW-0521">NADP</keyword>
<evidence type="ECO:0000256" key="16">
    <source>
        <dbReference type="ARBA" id="ARBA00073489"/>
    </source>
</evidence>
<dbReference type="GO" id="GO:0004355">
    <property type="term" value="F:glutamate synthase (NADPH) activity"/>
    <property type="evidence" value="ECO:0007669"/>
    <property type="project" value="UniProtKB-EC"/>
</dbReference>
<dbReference type="Pfam" id="PF14691">
    <property type="entry name" value="Fer4_20"/>
    <property type="match status" value="1"/>
</dbReference>
<dbReference type="GO" id="GO:0051539">
    <property type="term" value="F:4 iron, 4 sulfur cluster binding"/>
    <property type="evidence" value="ECO:0007669"/>
    <property type="project" value="UniProtKB-KW"/>
</dbReference>
<evidence type="ECO:0000313" key="21">
    <source>
        <dbReference type="Proteomes" id="UP000321933"/>
    </source>
</evidence>
<evidence type="ECO:0000256" key="6">
    <source>
        <dbReference type="ARBA" id="ARBA00022605"/>
    </source>
</evidence>
<comment type="caution">
    <text evidence="20">The sequence shown here is derived from an EMBL/GenBank/DDBJ whole genome shotgun (WGS) entry which is preliminary data.</text>
</comment>
<evidence type="ECO:0000256" key="8">
    <source>
        <dbReference type="ARBA" id="ARBA00022857"/>
    </source>
</evidence>
<evidence type="ECO:0000256" key="11">
    <source>
        <dbReference type="ARBA" id="ARBA00023014"/>
    </source>
</evidence>
<feature type="domain" description="FAD/NAD(P)-binding" evidence="18">
    <location>
        <begin position="150"/>
        <end position="460"/>
    </location>
</feature>
<dbReference type="PRINTS" id="PR00419">
    <property type="entry name" value="ADXRDTASE"/>
</dbReference>
<evidence type="ECO:0000256" key="14">
    <source>
        <dbReference type="ARBA" id="ARBA00048151"/>
    </source>
</evidence>
<comment type="pathway">
    <text evidence="13">Amino-acid biosynthesis; L-glutamate biosynthesis via GLT pathway; L-glutamate from 2-oxoglutarate and L-glutamine (NADP(+) route): step 1/1.</text>
</comment>
<evidence type="ECO:0000256" key="13">
    <source>
        <dbReference type="ARBA" id="ARBA00037898"/>
    </source>
</evidence>
<keyword evidence="7" id="KW-0479">Metal-binding</keyword>
<dbReference type="InterPro" id="IPR009051">
    <property type="entry name" value="Helical_ferredxn"/>
</dbReference>
<evidence type="ECO:0000259" key="19">
    <source>
        <dbReference type="Pfam" id="PF14691"/>
    </source>
</evidence>
<organism evidence="20 21">
    <name type="scientific">Parahaliea aestuarii</name>
    <dbReference type="NCBI Taxonomy" id="1852021"/>
    <lineage>
        <taxon>Bacteria</taxon>
        <taxon>Pseudomonadati</taxon>
        <taxon>Pseudomonadota</taxon>
        <taxon>Gammaproteobacteria</taxon>
        <taxon>Cellvibrionales</taxon>
        <taxon>Halieaceae</taxon>
        <taxon>Parahaliea</taxon>
    </lineage>
</organism>
<evidence type="ECO:0000256" key="5">
    <source>
        <dbReference type="ARBA" id="ARBA00022485"/>
    </source>
</evidence>
<keyword evidence="12" id="KW-0314">Glutamate biosynthesis</keyword>
<evidence type="ECO:0000256" key="4">
    <source>
        <dbReference type="ARBA" id="ARBA00012079"/>
    </source>
</evidence>
<comment type="pathway">
    <text evidence="3">Nitrogen metabolism.</text>
</comment>
<evidence type="ECO:0000256" key="17">
    <source>
        <dbReference type="ARBA" id="ARBA00080114"/>
    </source>
</evidence>
<dbReference type="EMBL" id="VRYZ01000003">
    <property type="protein sequence ID" value="TXS92581.1"/>
    <property type="molecule type" value="Genomic_DNA"/>
</dbReference>
<protein>
    <recommendedName>
        <fullName evidence="16">Glutamate synthase [NADPH] small chain</fullName>
        <ecNumber evidence="4">1.4.1.13</ecNumber>
    </recommendedName>
    <alternativeName>
        <fullName evidence="17">Glutamate synthase subunit beta</fullName>
    </alternativeName>
</protein>
<keyword evidence="11" id="KW-0411">Iron-sulfur</keyword>
<evidence type="ECO:0000256" key="9">
    <source>
        <dbReference type="ARBA" id="ARBA00023002"/>
    </source>
</evidence>
<dbReference type="OrthoDB" id="9803192at2"/>
<reference evidence="20 21" key="1">
    <citation type="submission" date="2019-08" db="EMBL/GenBank/DDBJ databases">
        <title>Parahaliea maris sp. nov., isolated from the surface seawater.</title>
        <authorList>
            <person name="Liu Y."/>
        </authorList>
    </citation>
    <scope>NUCLEOTIDE SEQUENCE [LARGE SCALE GENOMIC DNA]</scope>
    <source>
        <strain evidence="20 21">S2-26</strain>
    </source>
</reference>
<evidence type="ECO:0000256" key="10">
    <source>
        <dbReference type="ARBA" id="ARBA00023004"/>
    </source>
</evidence>
<evidence type="ECO:0000256" key="3">
    <source>
        <dbReference type="ARBA" id="ARBA00004909"/>
    </source>
</evidence>
<feature type="domain" description="Dihydroprymidine dehydrogenase" evidence="19">
    <location>
        <begin position="28"/>
        <end position="137"/>
    </location>
</feature>
<dbReference type="PANTHER" id="PTHR42783">
    <property type="entry name" value="GLUTAMATE SYNTHASE [NADPH] SMALL CHAIN"/>
    <property type="match status" value="1"/>
</dbReference>
<dbReference type="NCBIfam" id="TIGR01318">
    <property type="entry name" value="gltD_gamma_fam"/>
    <property type="match status" value="1"/>
</dbReference>
<keyword evidence="21" id="KW-1185">Reference proteome</keyword>
<dbReference type="AlphaFoldDB" id="A0A5C8ZZD3"/>
<evidence type="ECO:0000256" key="2">
    <source>
        <dbReference type="ARBA" id="ARBA00004802"/>
    </source>
</evidence>
<dbReference type="InterPro" id="IPR028261">
    <property type="entry name" value="DPD_II"/>
</dbReference>
<dbReference type="FunFam" id="3.50.50.60:FF:000068">
    <property type="entry name" value="Glutamate synthase small subunit"/>
    <property type="match status" value="1"/>
</dbReference>
<dbReference type="Gene3D" id="3.50.50.60">
    <property type="entry name" value="FAD/NAD(P)-binding domain"/>
    <property type="match status" value="2"/>
</dbReference>
<dbReference type="InterPro" id="IPR023753">
    <property type="entry name" value="FAD/NAD-binding_dom"/>
</dbReference>
<evidence type="ECO:0000256" key="15">
    <source>
        <dbReference type="ARBA" id="ARBA00053198"/>
    </source>
</evidence>
<sequence>MTERLSNHFQFIDVGRNDPDKKPLEARKTEYVEIYESYSSEQVAEQSHRCLECGNPYCEWKCPVHNFIPNWLKLVAEGNLFEAAELSHQTNTLPEVCGRVCPQDRLCEGACTLNDGFGAVTIGSSEKYITDTALAMGWRPDLSHVVATGKKVAIIGAGPAGLGCADVLTRAGVKAVVYDRYPEIGGLLTFGIPEFKLEKSVMVRRREVFEGMGIEFRLNTDVGTDVTMDELMAEYDAVFLGMGTYTYMRGGFPGENLPGVYEALPYLVGNVNNNLGFEQDADAFVNLKGKRVVVLGGGDTAMDCVRTAVRQQAEHVICAYRRDEENMPGSRREVKNAREEGVEFLFNRQPIEVVEYFGQACGVKMVETQLGEPDEGGRRRPEPIPGSEQVLEADAVIIAFGFQPSPPEWLADIGVELNDWRGIVAPEEQEFAFQTTNPKVFAGGDMVRGSDLVVTAIWEGRQAAEGILDYLEV</sequence>
<comment type="catalytic activity">
    <reaction evidence="14">
        <text>2 L-glutamate + NADP(+) = L-glutamine + 2-oxoglutarate + NADPH + H(+)</text>
        <dbReference type="Rhea" id="RHEA:15501"/>
        <dbReference type="ChEBI" id="CHEBI:15378"/>
        <dbReference type="ChEBI" id="CHEBI:16810"/>
        <dbReference type="ChEBI" id="CHEBI:29985"/>
        <dbReference type="ChEBI" id="CHEBI:57783"/>
        <dbReference type="ChEBI" id="CHEBI:58349"/>
        <dbReference type="ChEBI" id="CHEBI:58359"/>
        <dbReference type="EC" id="1.4.1.13"/>
    </reaction>
</comment>
<dbReference type="FunFam" id="1.10.1060.10:FF:000004">
    <property type="entry name" value="Glutamate synthase, small subunit"/>
    <property type="match status" value="1"/>
</dbReference>
<comment type="pathway">
    <text evidence="2">Energy metabolism; nitrogen metabolism.</text>
</comment>
<dbReference type="FunFam" id="3.50.50.60:FF:000077">
    <property type="entry name" value="Glutamate synthase small subunit"/>
    <property type="match status" value="1"/>
</dbReference>
<dbReference type="GO" id="GO:0046872">
    <property type="term" value="F:metal ion binding"/>
    <property type="evidence" value="ECO:0007669"/>
    <property type="project" value="UniProtKB-KW"/>
</dbReference>
<dbReference type="Proteomes" id="UP000321933">
    <property type="component" value="Unassembled WGS sequence"/>
</dbReference>
<evidence type="ECO:0000256" key="7">
    <source>
        <dbReference type="ARBA" id="ARBA00022723"/>
    </source>
</evidence>
<dbReference type="RefSeq" id="WP_148063953.1">
    <property type="nucleotide sequence ID" value="NZ_VRYZ01000003.1"/>
</dbReference>
<dbReference type="InterPro" id="IPR036188">
    <property type="entry name" value="FAD/NAD-bd_sf"/>
</dbReference>
<gene>
    <name evidence="20" type="ORF">FVW59_09220</name>
</gene>
<keyword evidence="9" id="KW-0560">Oxidoreductase</keyword>
<dbReference type="GO" id="GO:0006537">
    <property type="term" value="P:glutamate biosynthetic process"/>
    <property type="evidence" value="ECO:0007669"/>
    <property type="project" value="UniProtKB-KW"/>
</dbReference>
<comment type="function">
    <text evidence="15">Catalyzes the conversion of L-glutamine and 2-oxoglutarate into two molecules of L-glutamate.</text>
</comment>